<evidence type="ECO:0000256" key="9">
    <source>
        <dbReference type="ARBA" id="ARBA00023033"/>
    </source>
</evidence>
<sequence length="531" mass="60477">MESVVQLCSTLALLLFLFFLLKATWVTVTCYYVTPMRIRRFMAKQGVYGPRPRFLVGNLKDVAALVAKATAADMESISHDIVGRLMPHYALWSKIYGKRFIYWYGSEPRLCLTETDTIKELLSSRFVQLTGKSWLQRQGSKHFIGQGLLMANGANWFHQRHVVAPAFMADKLKGHVGYMVECTKQAIKSLREAMESRGDSEVEIGGYLTRLTGDIIARTEFDSSYETGRQIFHLLERLQRLTAQSSRYLWIPGSRFFPSKYKREIRKLKREVEGLLMGIIQSRKEWAEVGRTSSYGKGLLGMLLAETQKHKQKQKQGQNKDQDGLGYSLQLVMDECKTFFFAGHETSALLLTWTVMLLATNPMWQERARAEVAQVCGGDPPSADQLPRLNLLHMIINESLRLYPPATLLPRMAFEDIKLGDLHIPKGLSVWIPVLAIHHDEEIWGKDVHEFNPERFAGRSFALTRNFLPFASGPRNCVGQAYAMMEAKIILAMLLSNFSFTISKNYRHAPINVLTLKPKYGVPVYLTPLRS</sequence>
<comment type="subcellular location">
    <subcellularLocation>
        <location evidence="1">Membrane</location>
    </subcellularLocation>
</comment>
<dbReference type="PANTHER" id="PTHR24282:SF228">
    <property type="entry name" value="CYTOKININ HYDROXYLASE"/>
    <property type="match status" value="1"/>
</dbReference>
<evidence type="ECO:0000313" key="13">
    <source>
        <dbReference type="Proteomes" id="UP000092600"/>
    </source>
</evidence>
<feature type="binding site" description="axial binding residue" evidence="11">
    <location>
        <position position="477"/>
    </location>
    <ligand>
        <name>heme</name>
        <dbReference type="ChEBI" id="CHEBI:30413"/>
    </ligand>
    <ligandPart>
        <name>Fe</name>
        <dbReference type="ChEBI" id="CHEBI:18248"/>
    </ligandPart>
</feature>
<reference evidence="12 13" key="1">
    <citation type="journal article" date="2016" name="DNA Res.">
        <title>The draft genome of MD-2 pineapple using hybrid error correction of long reads.</title>
        <authorList>
            <person name="Redwan R.M."/>
            <person name="Saidin A."/>
            <person name="Kumar S.V."/>
        </authorList>
    </citation>
    <scope>NUCLEOTIDE SEQUENCE [LARGE SCALE GENOMIC DNA]</scope>
    <source>
        <strain evidence="13">cv. MD2</strain>
        <tissue evidence="12">Leaf</tissue>
    </source>
</reference>
<dbReference type="RefSeq" id="XP_020111302.1">
    <property type="nucleotide sequence ID" value="XM_020255713.1"/>
</dbReference>
<evidence type="ECO:0000256" key="5">
    <source>
        <dbReference type="ARBA" id="ARBA00022723"/>
    </source>
</evidence>
<dbReference type="EMBL" id="LSRQ01003777">
    <property type="protein sequence ID" value="OAY70766.1"/>
    <property type="molecule type" value="Genomic_DNA"/>
</dbReference>
<evidence type="ECO:0000256" key="4">
    <source>
        <dbReference type="ARBA" id="ARBA00022692"/>
    </source>
</evidence>
<evidence type="ECO:0000313" key="15">
    <source>
        <dbReference type="RefSeq" id="XP_020111302.1"/>
    </source>
</evidence>
<evidence type="ECO:0000313" key="14">
    <source>
        <dbReference type="Proteomes" id="UP000515123"/>
    </source>
</evidence>
<dbReference type="GO" id="GO:0006629">
    <property type="term" value="P:lipid metabolic process"/>
    <property type="evidence" value="ECO:0007669"/>
    <property type="project" value="UniProtKB-ARBA"/>
</dbReference>
<keyword evidence="8 11" id="KW-0408">Iron</keyword>
<evidence type="ECO:0000256" key="6">
    <source>
        <dbReference type="ARBA" id="ARBA00022989"/>
    </source>
</evidence>
<keyword evidence="10" id="KW-0472">Membrane</keyword>
<dbReference type="Gene3D" id="1.10.630.10">
    <property type="entry name" value="Cytochrome P450"/>
    <property type="match status" value="1"/>
</dbReference>
<dbReference type="PANTHER" id="PTHR24282">
    <property type="entry name" value="CYTOCHROME P450 FAMILY MEMBER"/>
    <property type="match status" value="1"/>
</dbReference>
<evidence type="ECO:0000256" key="3">
    <source>
        <dbReference type="ARBA" id="ARBA00022617"/>
    </source>
</evidence>
<dbReference type="GO" id="GO:0016020">
    <property type="term" value="C:membrane"/>
    <property type="evidence" value="ECO:0007669"/>
    <property type="project" value="UniProtKB-SubCell"/>
</dbReference>
<comment type="similarity">
    <text evidence="2">Belongs to the cytochrome P450 family.</text>
</comment>
<dbReference type="GO" id="GO:0020037">
    <property type="term" value="F:heme binding"/>
    <property type="evidence" value="ECO:0007669"/>
    <property type="project" value="InterPro"/>
</dbReference>
<evidence type="ECO:0000256" key="10">
    <source>
        <dbReference type="ARBA" id="ARBA00023136"/>
    </source>
</evidence>
<evidence type="ECO:0000256" key="1">
    <source>
        <dbReference type="ARBA" id="ARBA00004370"/>
    </source>
</evidence>
<name>A0A199V1K2_ANACO</name>
<keyword evidence="5 11" id="KW-0479">Metal-binding</keyword>
<evidence type="ECO:0000313" key="12">
    <source>
        <dbReference type="EMBL" id="OAY70766.1"/>
    </source>
</evidence>
<evidence type="ECO:0000256" key="8">
    <source>
        <dbReference type="ARBA" id="ARBA00023004"/>
    </source>
</evidence>
<gene>
    <name evidence="15" type="primary">LOC109726222</name>
    <name evidence="12" type="ORF">ACMD2_03301</name>
</gene>
<dbReference type="InterPro" id="IPR050665">
    <property type="entry name" value="Cytochrome_P450_Monooxygen"/>
</dbReference>
<keyword evidence="14" id="KW-1185">Reference proteome</keyword>
<dbReference type="AlphaFoldDB" id="A0A199V1K2"/>
<dbReference type="Proteomes" id="UP000515123">
    <property type="component" value="Linkage group 2"/>
</dbReference>
<dbReference type="GeneID" id="109726222"/>
<dbReference type="PRINTS" id="PR00385">
    <property type="entry name" value="P450"/>
</dbReference>
<dbReference type="STRING" id="4615.A0A199V1K2"/>
<organism evidence="12 13">
    <name type="scientific">Ananas comosus</name>
    <name type="common">Pineapple</name>
    <name type="synonym">Ananas ananas</name>
    <dbReference type="NCBI Taxonomy" id="4615"/>
    <lineage>
        <taxon>Eukaryota</taxon>
        <taxon>Viridiplantae</taxon>
        <taxon>Streptophyta</taxon>
        <taxon>Embryophyta</taxon>
        <taxon>Tracheophyta</taxon>
        <taxon>Spermatophyta</taxon>
        <taxon>Magnoliopsida</taxon>
        <taxon>Liliopsida</taxon>
        <taxon>Poales</taxon>
        <taxon>Bromeliaceae</taxon>
        <taxon>Bromelioideae</taxon>
        <taxon>Ananas</taxon>
    </lineage>
</organism>
<dbReference type="Proteomes" id="UP000092600">
    <property type="component" value="Unassembled WGS sequence"/>
</dbReference>
<proteinExistence type="inferred from homology"/>
<keyword evidence="9" id="KW-0503">Monooxygenase</keyword>
<dbReference type="GO" id="GO:0004497">
    <property type="term" value="F:monooxygenase activity"/>
    <property type="evidence" value="ECO:0007669"/>
    <property type="project" value="UniProtKB-KW"/>
</dbReference>
<protein>
    <submittedName>
        <fullName evidence="12 15">Cytokinin hydroxylase</fullName>
    </submittedName>
</protein>
<keyword evidence="7" id="KW-0560">Oxidoreductase</keyword>
<keyword evidence="6" id="KW-1133">Transmembrane helix</keyword>
<dbReference type="OrthoDB" id="1470350at2759"/>
<dbReference type="InterPro" id="IPR001128">
    <property type="entry name" value="Cyt_P450"/>
</dbReference>
<dbReference type="SUPFAM" id="SSF48264">
    <property type="entry name" value="Cytochrome P450"/>
    <property type="match status" value="1"/>
</dbReference>
<dbReference type="Pfam" id="PF00067">
    <property type="entry name" value="p450"/>
    <property type="match status" value="1"/>
</dbReference>
<evidence type="ECO:0000256" key="2">
    <source>
        <dbReference type="ARBA" id="ARBA00010617"/>
    </source>
</evidence>
<dbReference type="InterPro" id="IPR002401">
    <property type="entry name" value="Cyt_P450_E_grp-I"/>
</dbReference>
<keyword evidence="3 11" id="KW-0349">Heme</keyword>
<dbReference type="Gramene" id="Aco001053.1.mrna1">
    <property type="protein sequence ID" value="Aco001053.1.mrna1"/>
    <property type="gene ID" value="Aco001053.1.path1"/>
</dbReference>
<accession>A0A199V1K2</accession>
<dbReference type="GO" id="GO:0005506">
    <property type="term" value="F:iron ion binding"/>
    <property type="evidence" value="ECO:0007669"/>
    <property type="project" value="InterPro"/>
</dbReference>
<comment type="cofactor">
    <cofactor evidence="11">
        <name>heme</name>
        <dbReference type="ChEBI" id="CHEBI:30413"/>
    </cofactor>
</comment>
<evidence type="ECO:0000256" key="11">
    <source>
        <dbReference type="PIRSR" id="PIRSR602401-1"/>
    </source>
</evidence>
<dbReference type="InterPro" id="IPR036396">
    <property type="entry name" value="Cyt_P450_sf"/>
</dbReference>
<dbReference type="PRINTS" id="PR00463">
    <property type="entry name" value="EP450I"/>
</dbReference>
<dbReference type="GO" id="GO:0016705">
    <property type="term" value="F:oxidoreductase activity, acting on paired donors, with incorporation or reduction of molecular oxygen"/>
    <property type="evidence" value="ECO:0007669"/>
    <property type="project" value="InterPro"/>
</dbReference>
<reference evidence="15" key="2">
    <citation type="submission" date="2025-04" db="UniProtKB">
        <authorList>
            <consortium name="RefSeq"/>
        </authorList>
    </citation>
    <scope>IDENTIFICATION</scope>
    <source>
        <tissue evidence="15">Leaf</tissue>
    </source>
</reference>
<evidence type="ECO:0000256" key="7">
    <source>
        <dbReference type="ARBA" id="ARBA00023002"/>
    </source>
</evidence>
<keyword evidence="4" id="KW-0812">Transmembrane</keyword>